<evidence type="ECO:0000313" key="6">
    <source>
        <dbReference type="Proteomes" id="UP000284451"/>
    </source>
</evidence>
<evidence type="ECO:0000313" key="5">
    <source>
        <dbReference type="EMBL" id="RWR33818.1"/>
    </source>
</evidence>
<gene>
    <name evidence="5" type="ORF">D2T29_06030</name>
</gene>
<organism evidence="5 6">
    <name type="scientific">Paenirhodobacter populi</name>
    <dbReference type="NCBI Taxonomy" id="2306993"/>
    <lineage>
        <taxon>Bacteria</taxon>
        <taxon>Pseudomonadati</taxon>
        <taxon>Pseudomonadota</taxon>
        <taxon>Alphaproteobacteria</taxon>
        <taxon>Rhodobacterales</taxon>
        <taxon>Rhodobacter group</taxon>
        <taxon>Paenirhodobacter</taxon>
    </lineage>
</organism>
<dbReference type="Proteomes" id="UP000284451">
    <property type="component" value="Unassembled WGS sequence"/>
</dbReference>
<protein>
    <submittedName>
        <fullName evidence="5">GntR family transcriptional regulator</fullName>
    </submittedName>
</protein>
<keyword evidence="3" id="KW-0804">Transcription</keyword>
<dbReference type="EMBL" id="SAUY01000004">
    <property type="protein sequence ID" value="RWR33818.1"/>
    <property type="molecule type" value="Genomic_DNA"/>
</dbReference>
<dbReference type="PROSITE" id="PS50949">
    <property type="entry name" value="HTH_GNTR"/>
    <property type="match status" value="1"/>
</dbReference>
<keyword evidence="1" id="KW-0805">Transcription regulation</keyword>
<dbReference type="Gene3D" id="1.20.120.530">
    <property type="entry name" value="GntR ligand-binding domain-like"/>
    <property type="match status" value="1"/>
</dbReference>
<comment type="caution">
    <text evidence="5">The sequence shown here is derived from an EMBL/GenBank/DDBJ whole genome shotgun (WGS) entry which is preliminary data.</text>
</comment>
<dbReference type="InterPro" id="IPR008920">
    <property type="entry name" value="TF_FadR/GntR_C"/>
</dbReference>
<dbReference type="GO" id="GO:0003700">
    <property type="term" value="F:DNA-binding transcription factor activity"/>
    <property type="evidence" value="ECO:0007669"/>
    <property type="project" value="InterPro"/>
</dbReference>
<dbReference type="InterPro" id="IPR011711">
    <property type="entry name" value="GntR_C"/>
</dbReference>
<dbReference type="AlphaFoldDB" id="A0A443KLW2"/>
<sequence length="234" mass="26284">MPSLQRQTLHRAIVEQLRDMIVNGTLEPGQKIPERELCEQFGISRTPFREALKVLATEGVIELLPQRGARVSVLTDAEIQDLFPIIAALEALAGELACGSITDAEIMRIGALHRDMMEAYQRRDHIQYSRCNHAIHITIFEATRNAELLSLYRTLELRIRNIRHTVRQQAPDWALAVSDHEAMLEAICDRDGARLAQIMRRHVLNTATAVRNSVGAMDGISANPDPENTAKIDH</sequence>
<dbReference type="RefSeq" id="WP_128231730.1">
    <property type="nucleotide sequence ID" value="NZ_SAUY01000004.1"/>
</dbReference>
<feature type="domain" description="HTH gntR-type" evidence="4">
    <location>
        <begin position="7"/>
        <end position="74"/>
    </location>
</feature>
<evidence type="ECO:0000256" key="3">
    <source>
        <dbReference type="ARBA" id="ARBA00023163"/>
    </source>
</evidence>
<reference evidence="5 6" key="2">
    <citation type="submission" date="2019-01" db="EMBL/GenBank/DDBJ databases">
        <authorList>
            <person name="Li Y."/>
        </authorList>
    </citation>
    <scope>NUCLEOTIDE SEQUENCE [LARGE SCALE GENOMIC DNA]</scope>
    <source>
        <strain evidence="5 6">07D10-4-3</strain>
    </source>
</reference>
<dbReference type="GO" id="GO:0003677">
    <property type="term" value="F:DNA binding"/>
    <property type="evidence" value="ECO:0007669"/>
    <property type="project" value="UniProtKB-KW"/>
</dbReference>
<dbReference type="InterPro" id="IPR000524">
    <property type="entry name" value="Tscrpt_reg_HTH_GntR"/>
</dbReference>
<evidence type="ECO:0000256" key="1">
    <source>
        <dbReference type="ARBA" id="ARBA00023015"/>
    </source>
</evidence>
<reference evidence="5 6" key="1">
    <citation type="submission" date="2019-01" db="EMBL/GenBank/DDBJ databases">
        <title>Sinorhodobacter populi sp. nov. isolated from the symptomatic bark tissue of Populus euramericana canker.</title>
        <authorList>
            <person name="Xu G."/>
        </authorList>
    </citation>
    <scope>NUCLEOTIDE SEQUENCE [LARGE SCALE GENOMIC DNA]</scope>
    <source>
        <strain evidence="5 6">07D10-4-3</strain>
    </source>
</reference>
<proteinExistence type="predicted"/>
<dbReference type="SUPFAM" id="SSF48008">
    <property type="entry name" value="GntR ligand-binding domain-like"/>
    <property type="match status" value="1"/>
</dbReference>
<dbReference type="SMART" id="SM00895">
    <property type="entry name" value="FCD"/>
    <property type="match status" value="1"/>
</dbReference>
<evidence type="ECO:0000256" key="2">
    <source>
        <dbReference type="ARBA" id="ARBA00023125"/>
    </source>
</evidence>
<dbReference type="CDD" id="cd07377">
    <property type="entry name" value="WHTH_GntR"/>
    <property type="match status" value="1"/>
</dbReference>
<dbReference type="Pfam" id="PF00392">
    <property type="entry name" value="GntR"/>
    <property type="match status" value="1"/>
</dbReference>
<dbReference type="InterPro" id="IPR036388">
    <property type="entry name" value="WH-like_DNA-bd_sf"/>
</dbReference>
<accession>A0A443KLW2</accession>
<dbReference type="PRINTS" id="PR00035">
    <property type="entry name" value="HTHGNTR"/>
</dbReference>
<keyword evidence="2" id="KW-0238">DNA-binding</keyword>
<name>A0A443KLW2_9RHOB</name>
<evidence type="ECO:0000259" key="4">
    <source>
        <dbReference type="PROSITE" id="PS50949"/>
    </source>
</evidence>
<dbReference type="PANTHER" id="PTHR43537:SF50">
    <property type="entry name" value="TRANSCRIPTIONAL REGULATORY PROTEIN"/>
    <property type="match status" value="1"/>
</dbReference>
<dbReference type="PANTHER" id="PTHR43537">
    <property type="entry name" value="TRANSCRIPTIONAL REGULATOR, GNTR FAMILY"/>
    <property type="match status" value="1"/>
</dbReference>
<dbReference type="Pfam" id="PF07729">
    <property type="entry name" value="FCD"/>
    <property type="match status" value="1"/>
</dbReference>
<dbReference type="SMART" id="SM00345">
    <property type="entry name" value="HTH_GNTR"/>
    <property type="match status" value="1"/>
</dbReference>
<dbReference type="SUPFAM" id="SSF46785">
    <property type="entry name" value="Winged helix' DNA-binding domain"/>
    <property type="match status" value="1"/>
</dbReference>
<dbReference type="Gene3D" id="1.10.10.10">
    <property type="entry name" value="Winged helix-like DNA-binding domain superfamily/Winged helix DNA-binding domain"/>
    <property type="match status" value="1"/>
</dbReference>
<dbReference type="InterPro" id="IPR036390">
    <property type="entry name" value="WH_DNA-bd_sf"/>
</dbReference>